<reference evidence="2" key="1">
    <citation type="submission" date="2014-11" db="EMBL/GenBank/DDBJ databases">
        <authorList>
            <person name="Amaro Gonzalez C."/>
        </authorList>
    </citation>
    <scope>NUCLEOTIDE SEQUENCE</scope>
</reference>
<name>A0A0E9SAC7_ANGAN</name>
<reference evidence="2" key="2">
    <citation type="journal article" date="2015" name="Fish Shellfish Immunol.">
        <title>Early steps in the European eel (Anguilla anguilla)-Vibrio vulnificus interaction in the gills: Role of the RtxA13 toxin.</title>
        <authorList>
            <person name="Callol A."/>
            <person name="Pajuelo D."/>
            <person name="Ebbesson L."/>
            <person name="Teles M."/>
            <person name="MacKenzie S."/>
            <person name="Amaro C."/>
        </authorList>
    </citation>
    <scope>NUCLEOTIDE SEQUENCE</scope>
</reference>
<feature type="region of interest" description="Disordered" evidence="1">
    <location>
        <begin position="1"/>
        <end position="26"/>
    </location>
</feature>
<sequence length="26" mass="3042">MSRSPVNGTRREARPMQTTFSQDLEF</sequence>
<dbReference type="AlphaFoldDB" id="A0A0E9SAC7"/>
<evidence type="ECO:0000256" key="1">
    <source>
        <dbReference type="SAM" id="MobiDB-lite"/>
    </source>
</evidence>
<dbReference type="EMBL" id="GBXM01070932">
    <property type="protein sequence ID" value="JAH37645.1"/>
    <property type="molecule type" value="Transcribed_RNA"/>
</dbReference>
<proteinExistence type="predicted"/>
<feature type="compositionally biased region" description="Polar residues" evidence="1">
    <location>
        <begin position="16"/>
        <end position="26"/>
    </location>
</feature>
<evidence type="ECO:0000313" key="2">
    <source>
        <dbReference type="EMBL" id="JAH37645.1"/>
    </source>
</evidence>
<accession>A0A0E9SAC7</accession>
<protein>
    <submittedName>
        <fullName evidence="2">Uncharacterized protein</fullName>
    </submittedName>
</protein>
<organism evidence="2">
    <name type="scientific">Anguilla anguilla</name>
    <name type="common">European freshwater eel</name>
    <name type="synonym">Muraena anguilla</name>
    <dbReference type="NCBI Taxonomy" id="7936"/>
    <lineage>
        <taxon>Eukaryota</taxon>
        <taxon>Metazoa</taxon>
        <taxon>Chordata</taxon>
        <taxon>Craniata</taxon>
        <taxon>Vertebrata</taxon>
        <taxon>Euteleostomi</taxon>
        <taxon>Actinopterygii</taxon>
        <taxon>Neopterygii</taxon>
        <taxon>Teleostei</taxon>
        <taxon>Anguilliformes</taxon>
        <taxon>Anguillidae</taxon>
        <taxon>Anguilla</taxon>
    </lineage>
</organism>